<dbReference type="EMBL" id="CP002299">
    <property type="protein sequence ID" value="ADP81207.1"/>
    <property type="molecule type" value="Genomic_DNA"/>
</dbReference>
<dbReference type="eggNOG" id="ENOG5031E6R">
    <property type="taxonomic scope" value="Bacteria"/>
</dbReference>
<dbReference type="KEGG" id="fri:FraEuI1c_3194"/>
<dbReference type="OrthoDB" id="894286at2"/>
<keyword evidence="2" id="KW-1185">Reference proteome</keyword>
<dbReference type="Proteomes" id="UP000002484">
    <property type="component" value="Chromosome"/>
</dbReference>
<evidence type="ECO:0000313" key="2">
    <source>
        <dbReference type="Proteomes" id="UP000002484"/>
    </source>
</evidence>
<dbReference type="SUPFAM" id="SSF57884">
    <property type="entry name" value="Ada DNA repair protein, N-terminal domain (N-Ada 10)"/>
    <property type="match status" value="1"/>
</dbReference>
<name>E3IU14_PSEI1</name>
<reference evidence="1 2" key="1">
    <citation type="submission" date="2010-10" db="EMBL/GenBank/DDBJ databases">
        <title>Complete sequence of Frankia sp. EuI1c.</title>
        <authorList>
            <consortium name="US DOE Joint Genome Institute"/>
            <person name="Lucas S."/>
            <person name="Copeland A."/>
            <person name="Lapidus A."/>
            <person name="Cheng J.-F."/>
            <person name="Bruce D."/>
            <person name="Goodwin L."/>
            <person name="Pitluck S."/>
            <person name="Chertkov O."/>
            <person name="Detter J.C."/>
            <person name="Han C."/>
            <person name="Tapia R."/>
            <person name="Land M."/>
            <person name="Hauser L."/>
            <person name="Jeffries C."/>
            <person name="Kyrpides N."/>
            <person name="Ivanova N."/>
            <person name="Mikhailova N."/>
            <person name="Beauchemin N."/>
            <person name="Sen A."/>
            <person name="Sur S.A."/>
            <person name="Gtari M."/>
            <person name="Wall L."/>
            <person name="Tisa L."/>
            <person name="Woyke T."/>
        </authorList>
    </citation>
    <scope>NUCLEOTIDE SEQUENCE [LARGE SCALE GENOMIC DNA]</scope>
    <source>
        <strain evidence="2">DSM 45817 / CECT 9037 / EuI1c</strain>
    </source>
</reference>
<accession>E3IU14</accession>
<dbReference type="STRING" id="298654.FraEuI1c_3194"/>
<dbReference type="InParanoid" id="E3IU14"/>
<proteinExistence type="predicted"/>
<organism evidence="1 2">
    <name type="scientific">Pseudofrankia inefficax (strain DSM 45817 / CECT 9037 / DDB 130130 / EuI1c)</name>
    <name type="common">Frankia inefficax</name>
    <dbReference type="NCBI Taxonomy" id="298654"/>
    <lineage>
        <taxon>Bacteria</taxon>
        <taxon>Bacillati</taxon>
        <taxon>Actinomycetota</taxon>
        <taxon>Actinomycetes</taxon>
        <taxon>Frankiales</taxon>
        <taxon>Frankiaceae</taxon>
        <taxon>Pseudofrankia</taxon>
    </lineage>
</organism>
<evidence type="ECO:0000313" key="1">
    <source>
        <dbReference type="EMBL" id="ADP81207.1"/>
    </source>
</evidence>
<sequence>MALCNRVTPQGDLVAVPARGTMLGNRGVLHDDDRHVVRAFQHRRWLLCELEFQGRRRQIMKPHRYTELFFLDEAVGLAAGHRPCARCRPEAYASFRRCFATGTGPPPGADELDRVLHAERLLPAPPTRPVAGLPDGAFVLADGASWLVLGDSLLQWEPGGYAERRRRPAGHAPVLTPASTVAALRAGYRPRLHASAAA</sequence>
<gene>
    <name evidence="1" type="ordered locus">FraEuI1c_3194</name>
</gene>
<protein>
    <submittedName>
        <fullName evidence="1">Uncharacterized protein</fullName>
    </submittedName>
</protein>
<dbReference type="AlphaFoldDB" id="E3IU14"/>
<dbReference type="InterPro" id="IPR035451">
    <property type="entry name" value="Ada-like_dom_sf"/>
</dbReference>
<dbReference type="HOGENOM" id="CLU_097546_0_0_11"/>